<keyword evidence="7" id="KW-0001">2Fe-2S</keyword>
<dbReference type="UniPathway" id="UPA00529">
    <property type="reaction ID" value="UER00430"/>
</dbReference>
<dbReference type="InterPro" id="IPR015879">
    <property type="entry name" value="Ring_hydroxy_dOase_asu_C_dom"/>
</dbReference>
<dbReference type="GeneID" id="63789592"/>
<dbReference type="GO" id="GO:0005506">
    <property type="term" value="F:iron ion binding"/>
    <property type="evidence" value="ECO:0007669"/>
    <property type="project" value="InterPro"/>
</dbReference>
<dbReference type="InterPro" id="IPR001663">
    <property type="entry name" value="Rng_hydr_dOase-A"/>
</dbReference>
<comment type="function">
    <text evidence="2">Catalyzes the first step of the osmoprotectant glycine betaine synthesis.</text>
</comment>
<comment type="catalytic activity">
    <reaction evidence="12">
        <text>choline + 2 reduced [2Fe-2S]-[ferredoxin] + O2 + 2 H(+) = betaine aldehyde hydrate + 2 oxidized [2Fe-2S]-[ferredoxin] + H2O</text>
        <dbReference type="Rhea" id="RHEA:17769"/>
        <dbReference type="Rhea" id="RHEA-COMP:10000"/>
        <dbReference type="Rhea" id="RHEA-COMP:10001"/>
        <dbReference type="ChEBI" id="CHEBI:15354"/>
        <dbReference type="ChEBI" id="CHEBI:15377"/>
        <dbReference type="ChEBI" id="CHEBI:15378"/>
        <dbReference type="ChEBI" id="CHEBI:15379"/>
        <dbReference type="ChEBI" id="CHEBI:15870"/>
        <dbReference type="ChEBI" id="CHEBI:33737"/>
        <dbReference type="ChEBI" id="CHEBI:33738"/>
        <dbReference type="EC" id="1.14.15.7"/>
    </reaction>
</comment>
<sequence length="387" mass="45095">MYQLERRAIFSRHWILLTHRIRFQKTGDYQSFDIANFPIFLVRDHQGRINGFHNACRHRAFPIVQQGSSGTASILSCKYHGWSYGLKGNLAKAPRFETVSTFDKTQHSLYPVHVHVDKAGFVWVNLSAENDTDWKSKWEEQYKSAVDDNPRLQMFDFDDEFRFDHAWDMTVDANWKTLIDNYNECYHCPTSHPLIARVTDLNQYRVEPNEKCAACLEHTIINKVEEREGQFRRSITYFFPTTSVTITDNFFYIQRMIPLSPTKSIIENEVYRHKNAGDEEFDNITAFYRQVLEEDKQLCDGTQVNLNAGVYTSGMLHSDKEKGPIHFQHTVRDIVMQHRQAEKQEKTEIWPATPKRTAGAATTKLAEEEEFCASLNSGLCGSRELEW</sequence>
<dbReference type="EMBL" id="MIKG01000001">
    <property type="protein sequence ID" value="RAO64363.1"/>
    <property type="molecule type" value="Genomic_DNA"/>
</dbReference>
<evidence type="ECO:0000256" key="10">
    <source>
        <dbReference type="ARBA" id="ARBA00023004"/>
    </source>
</evidence>
<evidence type="ECO:0000256" key="3">
    <source>
        <dbReference type="ARBA" id="ARBA00004866"/>
    </source>
</evidence>
<evidence type="ECO:0000256" key="4">
    <source>
        <dbReference type="ARBA" id="ARBA00010848"/>
    </source>
</evidence>
<comment type="similarity">
    <text evidence="4">Belongs to the choline monooxygenase family.</text>
</comment>
<dbReference type="EC" id="1.14.15.7" evidence="5"/>
<dbReference type="PROSITE" id="PS51296">
    <property type="entry name" value="RIESKE"/>
    <property type="match status" value="1"/>
</dbReference>
<evidence type="ECO:0000256" key="1">
    <source>
        <dbReference type="ARBA" id="ARBA00001962"/>
    </source>
</evidence>
<dbReference type="PANTHER" id="PTHR43756:SF5">
    <property type="entry name" value="CHOLINE MONOOXYGENASE, CHLOROPLASTIC"/>
    <property type="match status" value="1"/>
</dbReference>
<evidence type="ECO:0000256" key="7">
    <source>
        <dbReference type="ARBA" id="ARBA00022714"/>
    </source>
</evidence>
<dbReference type="CDD" id="cd03469">
    <property type="entry name" value="Rieske_RO_Alpha_N"/>
    <property type="match status" value="1"/>
</dbReference>
<evidence type="ECO:0000256" key="9">
    <source>
        <dbReference type="ARBA" id="ARBA00023002"/>
    </source>
</evidence>
<evidence type="ECO:0000256" key="6">
    <source>
        <dbReference type="ARBA" id="ARBA00014931"/>
    </source>
</evidence>
<feature type="domain" description="Rieske" evidence="13">
    <location>
        <begin position="25"/>
        <end position="102"/>
    </location>
</feature>
<dbReference type="InterPro" id="IPR017941">
    <property type="entry name" value="Rieske_2Fe-2S"/>
</dbReference>
<evidence type="ECO:0000313" key="15">
    <source>
        <dbReference type="Proteomes" id="UP000249363"/>
    </source>
</evidence>
<comment type="pathway">
    <text evidence="3">Amine and polyamine biosynthesis; betaine biosynthesis via choline pathway; betaine aldehyde from choline (monooxygenase route): step 1/1.</text>
</comment>
<evidence type="ECO:0000256" key="11">
    <source>
        <dbReference type="ARBA" id="ARBA00023014"/>
    </source>
</evidence>
<evidence type="ECO:0000256" key="12">
    <source>
        <dbReference type="ARBA" id="ARBA00049097"/>
    </source>
</evidence>
<evidence type="ECO:0000256" key="5">
    <source>
        <dbReference type="ARBA" id="ARBA00012763"/>
    </source>
</evidence>
<protein>
    <recommendedName>
        <fullName evidence="6">Choline monooxygenase, chloroplastic</fullName>
        <ecNumber evidence="5">1.14.15.7</ecNumber>
    </recommendedName>
</protein>
<evidence type="ECO:0000256" key="2">
    <source>
        <dbReference type="ARBA" id="ARBA00002149"/>
    </source>
</evidence>
<dbReference type="GO" id="GO:0019133">
    <property type="term" value="F:choline monooxygenase activity"/>
    <property type="evidence" value="ECO:0007669"/>
    <property type="project" value="UniProtKB-EC"/>
</dbReference>
<dbReference type="SUPFAM" id="SSF50022">
    <property type="entry name" value="ISP domain"/>
    <property type="match status" value="1"/>
</dbReference>
<dbReference type="Pfam" id="PF00355">
    <property type="entry name" value="Rieske"/>
    <property type="match status" value="1"/>
</dbReference>
<dbReference type="GO" id="GO:0051537">
    <property type="term" value="F:2 iron, 2 sulfur cluster binding"/>
    <property type="evidence" value="ECO:0007669"/>
    <property type="project" value="UniProtKB-KW"/>
</dbReference>
<keyword evidence="9" id="KW-0560">Oxidoreductase</keyword>
<comment type="caution">
    <text evidence="14">The sequence shown here is derived from an EMBL/GenBank/DDBJ whole genome shotgun (WGS) entry which is preliminary data.</text>
</comment>
<dbReference type="Proteomes" id="UP000249363">
    <property type="component" value="Unassembled WGS sequence"/>
</dbReference>
<dbReference type="PANTHER" id="PTHR43756">
    <property type="entry name" value="CHOLINE MONOOXYGENASE, CHLOROPLASTIC"/>
    <property type="match status" value="1"/>
</dbReference>
<name>A0A364KLE7_TALAM</name>
<accession>A0A364KLE7</accession>
<dbReference type="InterPro" id="IPR036922">
    <property type="entry name" value="Rieske_2Fe-2S_sf"/>
</dbReference>
<keyword evidence="15" id="KW-1185">Reference proteome</keyword>
<dbReference type="Pfam" id="PF00848">
    <property type="entry name" value="Ring_hydroxyl_A"/>
    <property type="match status" value="1"/>
</dbReference>
<dbReference type="RefSeq" id="XP_040728880.1">
    <property type="nucleotide sequence ID" value="XM_040876040.1"/>
</dbReference>
<dbReference type="AlphaFoldDB" id="A0A364KLE7"/>
<keyword evidence="11" id="KW-0411">Iron-sulfur</keyword>
<dbReference type="STRING" id="1196081.A0A364KLE7"/>
<dbReference type="Gene3D" id="2.102.10.10">
    <property type="entry name" value="Rieske [2Fe-2S] iron-sulphur domain"/>
    <property type="match status" value="1"/>
</dbReference>
<keyword evidence="10" id="KW-0408">Iron</keyword>
<organism evidence="14 15">
    <name type="scientific">Talaromyces amestolkiae</name>
    <dbReference type="NCBI Taxonomy" id="1196081"/>
    <lineage>
        <taxon>Eukaryota</taxon>
        <taxon>Fungi</taxon>
        <taxon>Dikarya</taxon>
        <taxon>Ascomycota</taxon>
        <taxon>Pezizomycotina</taxon>
        <taxon>Eurotiomycetes</taxon>
        <taxon>Eurotiomycetidae</taxon>
        <taxon>Eurotiales</taxon>
        <taxon>Trichocomaceae</taxon>
        <taxon>Talaromyces</taxon>
        <taxon>Talaromyces sect. Talaromyces</taxon>
    </lineage>
</organism>
<dbReference type="Gene3D" id="3.90.380.10">
    <property type="entry name" value="Naphthalene 1,2-dioxygenase Alpha Subunit, Chain A, domain 1"/>
    <property type="match status" value="2"/>
</dbReference>
<dbReference type="CDD" id="cd00680">
    <property type="entry name" value="RHO_alpha_C"/>
    <property type="match status" value="1"/>
</dbReference>
<reference evidence="14 15" key="1">
    <citation type="journal article" date="2017" name="Biotechnol. Biofuels">
        <title>Differential beta-glucosidase expression as a function of carbon source availability in Talaromyces amestolkiae: a genomic and proteomic approach.</title>
        <authorList>
            <person name="de Eugenio L.I."/>
            <person name="Mendez-Liter J.A."/>
            <person name="Nieto-Dominguez M."/>
            <person name="Alonso L."/>
            <person name="Gil-Munoz J."/>
            <person name="Barriuso J."/>
            <person name="Prieto A."/>
            <person name="Martinez M.J."/>
        </authorList>
    </citation>
    <scope>NUCLEOTIDE SEQUENCE [LARGE SCALE GENOMIC DNA]</scope>
    <source>
        <strain evidence="14 15">CIB</strain>
    </source>
</reference>
<evidence type="ECO:0000313" key="14">
    <source>
        <dbReference type="EMBL" id="RAO64363.1"/>
    </source>
</evidence>
<gene>
    <name evidence="14" type="ORF">BHQ10_000375</name>
</gene>
<proteinExistence type="inferred from homology"/>
<keyword evidence="8" id="KW-0479">Metal-binding</keyword>
<dbReference type="SUPFAM" id="SSF55961">
    <property type="entry name" value="Bet v1-like"/>
    <property type="match status" value="1"/>
</dbReference>
<dbReference type="PRINTS" id="PR00090">
    <property type="entry name" value="RNGDIOXGNASE"/>
</dbReference>
<dbReference type="OrthoDB" id="426882at2759"/>
<comment type="cofactor">
    <cofactor evidence="1">
        <name>Fe cation</name>
        <dbReference type="ChEBI" id="CHEBI:24875"/>
    </cofactor>
</comment>
<dbReference type="GO" id="GO:0019285">
    <property type="term" value="P:glycine betaine biosynthetic process from choline"/>
    <property type="evidence" value="ECO:0007669"/>
    <property type="project" value="UniProtKB-UniPathway"/>
</dbReference>
<evidence type="ECO:0000259" key="13">
    <source>
        <dbReference type="PROSITE" id="PS51296"/>
    </source>
</evidence>
<evidence type="ECO:0000256" key="8">
    <source>
        <dbReference type="ARBA" id="ARBA00022723"/>
    </source>
</evidence>